<accession>A0AAD9G2A5</accession>
<evidence type="ECO:0000313" key="2">
    <source>
        <dbReference type="EMBL" id="KAK1930573.1"/>
    </source>
</evidence>
<keyword evidence="3" id="KW-1185">Reference proteome</keyword>
<dbReference type="EMBL" id="JASMQC010000038">
    <property type="protein sequence ID" value="KAK1930573.1"/>
    <property type="molecule type" value="Genomic_DNA"/>
</dbReference>
<feature type="compositionally biased region" description="Basic residues" evidence="1">
    <location>
        <begin position="189"/>
        <end position="202"/>
    </location>
</feature>
<feature type="region of interest" description="Disordered" evidence="1">
    <location>
        <begin position="171"/>
        <end position="212"/>
    </location>
</feature>
<gene>
    <name evidence="2" type="ORF">P3T76_013895</name>
</gene>
<dbReference type="Proteomes" id="UP001259832">
    <property type="component" value="Unassembled WGS sequence"/>
</dbReference>
<dbReference type="AlphaFoldDB" id="A0AAD9G2A5"/>
<evidence type="ECO:0000313" key="3">
    <source>
        <dbReference type="Proteomes" id="UP001259832"/>
    </source>
</evidence>
<proteinExistence type="predicted"/>
<evidence type="ECO:0000256" key="1">
    <source>
        <dbReference type="SAM" id="MobiDB-lite"/>
    </source>
</evidence>
<organism evidence="2 3">
    <name type="scientific">Phytophthora citrophthora</name>
    <dbReference type="NCBI Taxonomy" id="4793"/>
    <lineage>
        <taxon>Eukaryota</taxon>
        <taxon>Sar</taxon>
        <taxon>Stramenopiles</taxon>
        <taxon>Oomycota</taxon>
        <taxon>Peronosporomycetes</taxon>
        <taxon>Peronosporales</taxon>
        <taxon>Peronosporaceae</taxon>
        <taxon>Phytophthora</taxon>
    </lineage>
</organism>
<comment type="caution">
    <text evidence="2">The sequence shown here is derived from an EMBL/GenBank/DDBJ whole genome shotgun (WGS) entry which is preliminary data.</text>
</comment>
<reference evidence="2" key="1">
    <citation type="submission" date="2023-08" db="EMBL/GenBank/DDBJ databases">
        <title>Reference Genome Resource for the Citrus Pathogen Phytophthora citrophthora.</title>
        <authorList>
            <person name="Moller H."/>
            <person name="Coetzee B."/>
            <person name="Rose L.J."/>
            <person name="Van Niekerk J.M."/>
        </authorList>
    </citation>
    <scope>NUCLEOTIDE SEQUENCE</scope>
    <source>
        <strain evidence="2">STE-U-9442</strain>
    </source>
</reference>
<protein>
    <submittedName>
        <fullName evidence="2">Uncharacterized protein</fullName>
    </submittedName>
</protein>
<name>A0AAD9G2A5_9STRA</name>
<sequence length="563" mass="61803">MPPSKGINLQIQRAVSSTYGVVAYRTQRGSIKMQINADFVEELYGVIKLSNIYHEEYRDKKIVIVFDMGQHTLPATCAGLEQDTHDMSDTIEQRPDAVVNHGLPRLSEQGFPSAIEQDDVVERELPHAVEQGLPREDERVDVVKRGLPHAVEQGLPREDDADVVSRCPSTAGLVERGLPSSASTDSIRPVRRRGRRQPRRPRAPPCESDVSGSEVISVLEGDGADTTPRMHDVEVARPPCDASEIIRLPGLSWKHFLHDLKHGEIEQVFGSSLDFGSPYTSRRASGGILFPRCCSLDQSDVDQTTSAPSSGASNRPKLLAVAALVTATVRFPIIASTSFGGWDHWATAGNRERCCSRMFRTAWRHMREPVHGARLHVAPSLLALGFRKGGGAYNALPSIGSGSRYTIPATARTSEAIVGETTRPISVPGELTDLDSQAPRGEARVLLLALHQFLLERFRPLRVPTIHERRPRSVHRLLGDAAPRSVRLAPRCTPAAEQSPHLVVAKSVVEPTAVRERPPLENLFIGAEVVVSRVPGHVYCCFGSFDCEAHQAVLGRHCIFNLM</sequence>